<protein>
    <recommendedName>
        <fullName evidence="1">Peptidase MA-like domain-containing protein</fullName>
    </recommendedName>
</protein>
<dbReference type="EMBL" id="UINC01060199">
    <property type="protein sequence ID" value="SVB84455.1"/>
    <property type="molecule type" value="Genomic_DNA"/>
</dbReference>
<feature type="domain" description="Peptidase MA-like" evidence="1">
    <location>
        <begin position="144"/>
        <end position="326"/>
    </location>
</feature>
<dbReference type="InterPro" id="IPR019734">
    <property type="entry name" value="TPR_rpt"/>
</dbReference>
<reference evidence="2" key="1">
    <citation type="submission" date="2018-05" db="EMBL/GenBank/DDBJ databases">
        <authorList>
            <person name="Lanie J.A."/>
            <person name="Ng W.-L."/>
            <person name="Kazmierczak K.M."/>
            <person name="Andrzejewski T.M."/>
            <person name="Davidsen T.M."/>
            <person name="Wayne K.J."/>
            <person name="Tettelin H."/>
            <person name="Glass J.I."/>
            <person name="Rusch D."/>
            <person name="Podicherti R."/>
            <person name="Tsui H.-C.T."/>
            <person name="Winkler M.E."/>
        </authorList>
    </citation>
    <scope>NUCLEOTIDE SEQUENCE</scope>
</reference>
<sequence length="329" mass="37695">MNPLAKKHFYQASVCYKQANYSEAVEYYLAGLSIEPECVEAYADLAKSYEMLACWDQALRAIEQAFRLRPDDPTVLRRKNRITEESSFYSISENTIPSISEDSRYFDLNVSPDISDMSCDLVQKISGVLEQTCKFVGKRLNFFPSDPVKVYIEENHLAKSSHRYFDTFPDWAPAYYDGDIWIRCCNYSMSGLGVLQTLIRHEWTHLVVDLMTNGKCPTWIDEGLAMSIARQMFSFEVQYLKTVNRNGAMLKPQQLDKSFSQIDSRLRRRAYYQSHAILLDLIECFGFSSICAFLGSIGSGDKPEDAVQKIFGKTTVQIFSDWQKKVGMG</sequence>
<accession>A0A382HBK4</accession>
<evidence type="ECO:0000259" key="1">
    <source>
        <dbReference type="Pfam" id="PF13485"/>
    </source>
</evidence>
<dbReference type="SUPFAM" id="SSF48452">
    <property type="entry name" value="TPR-like"/>
    <property type="match status" value="1"/>
</dbReference>
<name>A0A382HBK4_9ZZZZ</name>
<dbReference type="InterPro" id="IPR039568">
    <property type="entry name" value="Peptidase_MA-like_dom"/>
</dbReference>
<dbReference type="InterPro" id="IPR011990">
    <property type="entry name" value="TPR-like_helical_dom_sf"/>
</dbReference>
<dbReference type="AlphaFoldDB" id="A0A382HBK4"/>
<dbReference type="PROSITE" id="PS50005">
    <property type="entry name" value="TPR"/>
    <property type="match status" value="1"/>
</dbReference>
<gene>
    <name evidence="2" type="ORF">METZ01_LOCUS237309</name>
</gene>
<dbReference type="SMART" id="SM00028">
    <property type="entry name" value="TPR"/>
    <property type="match status" value="2"/>
</dbReference>
<evidence type="ECO:0000313" key="2">
    <source>
        <dbReference type="EMBL" id="SVB84455.1"/>
    </source>
</evidence>
<dbReference type="Gene3D" id="1.25.40.10">
    <property type="entry name" value="Tetratricopeptide repeat domain"/>
    <property type="match status" value="1"/>
</dbReference>
<organism evidence="2">
    <name type="scientific">marine metagenome</name>
    <dbReference type="NCBI Taxonomy" id="408172"/>
    <lineage>
        <taxon>unclassified sequences</taxon>
        <taxon>metagenomes</taxon>
        <taxon>ecological metagenomes</taxon>
    </lineage>
</organism>
<dbReference type="Pfam" id="PF13485">
    <property type="entry name" value="Peptidase_MA_2"/>
    <property type="match status" value="1"/>
</dbReference>
<proteinExistence type="predicted"/>